<dbReference type="InParanoid" id="H3BZU1"/>
<reference evidence="4" key="3">
    <citation type="submission" date="2025-09" db="UniProtKB">
        <authorList>
            <consortium name="Ensembl"/>
        </authorList>
    </citation>
    <scope>IDENTIFICATION</scope>
</reference>
<dbReference type="AlphaFoldDB" id="H3BZU1"/>
<dbReference type="GeneTree" id="ENSGT00940000169889"/>
<keyword evidence="5" id="KW-1185">Reference proteome</keyword>
<accession>H3BZU1</accession>
<comment type="subcellular location">
    <subcellularLocation>
        <location evidence="1">Lipid droplet</location>
    </subcellularLocation>
</comment>
<reference evidence="4" key="2">
    <citation type="submission" date="2025-08" db="UniProtKB">
        <authorList>
            <consortium name="Ensembl"/>
        </authorList>
    </citation>
    <scope>IDENTIFICATION</scope>
</reference>
<name>H3BZU1_TETNG</name>
<evidence type="ECO:0008006" key="6">
    <source>
        <dbReference type="Google" id="ProtNLM"/>
    </source>
</evidence>
<dbReference type="Ensembl" id="ENSTNIT00000000111.1">
    <property type="protein sequence ID" value="ENSTNIP00000001507.1"/>
    <property type="gene ID" value="ENSTNIG00000001131.1"/>
</dbReference>
<evidence type="ECO:0000256" key="3">
    <source>
        <dbReference type="ARBA" id="ARBA00022677"/>
    </source>
</evidence>
<dbReference type="GO" id="GO:0005829">
    <property type="term" value="C:cytosol"/>
    <property type="evidence" value="ECO:0007669"/>
    <property type="project" value="TreeGrafter"/>
</dbReference>
<dbReference type="STRING" id="99883.ENSTNIP00000001507"/>
<evidence type="ECO:0000313" key="5">
    <source>
        <dbReference type="Proteomes" id="UP000007303"/>
    </source>
</evidence>
<sequence>AGTKRSHPGLRRVCEGLENGVTAVLSPVIATLEPPISIANEFACKGLDWLETAFPVLHTPTEQLVASAKTKMAELQDLVSVAANAPADCVSLGVSWLAARLEGAQDRGRPLVDRAVETALATSEALVDRMLPPAED</sequence>
<proteinExistence type="inferred from homology"/>
<dbReference type="Pfam" id="PF03036">
    <property type="entry name" value="Perilipin"/>
    <property type="match status" value="1"/>
</dbReference>
<dbReference type="InterPro" id="IPR004279">
    <property type="entry name" value="Perilipin"/>
</dbReference>
<dbReference type="GO" id="GO:0019915">
    <property type="term" value="P:lipid storage"/>
    <property type="evidence" value="ECO:0007669"/>
    <property type="project" value="TreeGrafter"/>
</dbReference>
<evidence type="ECO:0000256" key="2">
    <source>
        <dbReference type="ARBA" id="ARBA00006311"/>
    </source>
</evidence>
<evidence type="ECO:0000313" key="4">
    <source>
        <dbReference type="Ensembl" id="ENSTNIP00000001507.1"/>
    </source>
</evidence>
<dbReference type="GO" id="GO:0010890">
    <property type="term" value="P:positive regulation of triglyceride storage"/>
    <property type="evidence" value="ECO:0007669"/>
    <property type="project" value="TreeGrafter"/>
</dbReference>
<comment type="similarity">
    <text evidence="2">Belongs to the perilipin family.</text>
</comment>
<dbReference type="Proteomes" id="UP000007303">
    <property type="component" value="Unassembled WGS sequence"/>
</dbReference>
<dbReference type="HOGENOM" id="CLU_1880272_0_0_1"/>
<keyword evidence="3" id="KW-0551">Lipid droplet</keyword>
<protein>
    <recommendedName>
        <fullName evidence="6">Perilipin 6</fullName>
    </recommendedName>
</protein>
<dbReference type="PANTHER" id="PTHR14024">
    <property type="entry name" value="PERILIPIN"/>
    <property type="match status" value="1"/>
</dbReference>
<evidence type="ECO:0000256" key="1">
    <source>
        <dbReference type="ARBA" id="ARBA00004502"/>
    </source>
</evidence>
<dbReference type="PANTHER" id="PTHR14024:SF49">
    <property type="entry name" value="LIPID STORAGE DROPLETS SURFACE-BINDING PROTEIN 1"/>
    <property type="match status" value="1"/>
</dbReference>
<reference evidence="5" key="1">
    <citation type="journal article" date="2004" name="Nature">
        <title>Genome duplication in the teleost fish Tetraodon nigroviridis reveals the early vertebrate proto-karyotype.</title>
        <authorList>
            <person name="Jaillon O."/>
            <person name="Aury J.-M."/>
            <person name="Brunet F."/>
            <person name="Petit J.-L."/>
            <person name="Stange-Thomann N."/>
            <person name="Mauceli E."/>
            <person name="Bouneau L."/>
            <person name="Fischer C."/>
            <person name="Ozouf-Costaz C."/>
            <person name="Bernot A."/>
            <person name="Nicaud S."/>
            <person name="Jaffe D."/>
            <person name="Fisher S."/>
            <person name="Lutfalla G."/>
            <person name="Dossat C."/>
            <person name="Segurens B."/>
            <person name="Dasilva C."/>
            <person name="Salanoubat M."/>
            <person name="Levy M."/>
            <person name="Boudet N."/>
            <person name="Castellano S."/>
            <person name="Anthouard V."/>
            <person name="Jubin C."/>
            <person name="Castelli V."/>
            <person name="Katinka M."/>
            <person name="Vacherie B."/>
            <person name="Biemont C."/>
            <person name="Skalli Z."/>
            <person name="Cattolico L."/>
            <person name="Poulain J."/>
            <person name="De Berardinis V."/>
            <person name="Cruaud C."/>
            <person name="Duprat S."/>
            <person name="Brottier P."/>
            <person name="Coutanceau J.-P."/>
            <person name="Gouzy J."/>
            <person name="Parra G."/>
            <person name="Lardier G."/>
            <person name="Chapple C."/>
            <person name="McKernan K.J."/>
            <person name="McEwan P."/>
            <person name="Bosak S."/>
            <person name="Kellis M."/>
            <person name="Volff J.-N."/>
            <person name="Guigo R."/>
            <person name="Zody M.C."/>
            <person name="Mesirov J."/>
            <person name="Lindblad-Toh K."/>
            <person name="Birren B."/>
            <person name="Nusbaum C."/>
            <person name="Kahn D."/>
            <person name="Robinson-Rechavi M."/>
            <person name="Laudet V."/>
            <person name="Schachter V."/>
            <person name="Quetier F."/>
            <person name="Saurin W."/>
            <person name="Scarpelli C."/>
            <person name="Wincker P."/>
            <person name="Lander E.S."/>
            <person name="Weissenbach J."/>
            <person name="Roest Crollius H."/>
        </authorList>
    </citation>
    <scope>NUCLEOTIDE SEQUENCE [LARGE SCALE GENOMIC DNA]</scope>
</reference>
<organism evidence="4 5">
    <name type="scientific">Tetraodon nigroviridis</name>
    <name type="common">Spotted green pufferfish</name>
    <name type="synonym">Chelonodon nigroviridis</name>
    <dbReference type="NCBI Taxonomy" id="99883"/>
    <lineage>
        <taxon>Eukaryota</taxon>
        <taxon>Metazoa</taxon>
        <taxon>Chordata</taxon>
        <taxon>Craniata</taxon>
        <taxon>Vertebrata</taxon>
        <taxon>Euteleostomi</taxon>
        <taxon>Actinopterygii</taxon>
        <taxon>Neopterygii</taxon>
        <taxon>Teleostei</taxon>
        <taxon>Neoteleostei</taxon>
        <taxon>Acanthomorphata</taxon>
        <taxon>Eupercaria</taxon>
        <taxon>Tetraodontiformes</taxon>
        <taxon>Tetradontoidea</taxon>
        <taxon>Tetraodontidae</taxon>
        <taxon>Tetraodon</taxon>
    </lineage>
</organism>
<dbReference type="GO" id="GO:0005811">
    <property type="term" value="C:lipid droplet"/>
    <property type="evidence" value="ECO:0007669"/>
    <property type="project" value="UniProtKB-SubCell"/>
</dbReference>